<accession>A0ABV8IHC0</accession>
<dbReference type="Pfam" id="PF09350">
    <property type="entry name" value="DJC28_CD"/>
    <property type="match status" value="1"/>
</dbReference>
<feature type="domain" description="DnaJ homologue subfamily C member 28 conserved" evidence="2">
    <location>
        <begin position="14"/>
        <end position="79"/>
    </location>
</feature>
<evidence type="ECO:0000256" key="1">
    <source>
        <dbReference type="SAM" id="MobiDB-lite"/>
    </source>
</evidence>
<name>A0ABV8IHC0_9ACTN</name>
<proteinExistence type="predicted"/>
<dbReference type="EMBL" id="JBHSBM010000025">
    <property type="protein sequence ID" value="MFC4061200.1"/>
    <property type="molecule type" value="Genomic_DNA"/>
</dbReference>
<feature type="region of interest" description="Disordered" evidence="1">
    <location>
        <begin position="129"/>
        <end position="161"/>
    </location>
</feature>
<keyword evidence="4" id="KW-1185">Reference proteome</keyword>
<feature type="compositionally biased region" description="Basic residues" evidence="1">
    <location>
        <begin position="146"/>
        <end position="161"/>
    </location>
</feature>
<sequence>MTERKPLGAGFETWVDRQIREAAERGAFDDLPGAGKPLPGEGEPYDEMWWIKQKLEAENLAFPLPGTLALRKEAEEARAVAVAARTEAEARRIIGEINGRIRESYRKALSGPPVHQPLLDAEEVVAEWRAAHPAEEGPASPEPPRRRPSFFRRLRRSRAGE</sequence>
<organism evidence="3 4">
    <name type="scientific">Planomonospora corallina</name>
    <dbReference type="NCBI Taxonomy" id="1806052"/>
    <lineage>
        <taxon>Bacteria</taxon>
        <taxon>Bacillati</taxon>
        <taxon>Actinomycetota</taxon>
        <taxon>Actinomycetes</taxon>
        <taxon>Streptosporangiales</taxon>
        <taxon>Streptosporangiaceae</taxon>
        <taxon>Planomonospora</taxon>
    </lineage>
</organism>
<protein>
    <submittedName>
        <fullName evidence="3">DUF1992 domain-containing protein</fullName>
    </submittedName>
</protein>
<dbReference type="Proteomes" id="UP001595850">
    <property type="component" value="Unassembled WGS sequence"/>
</dbReference>
<dbReference type="RefSeq" id="WP_377291151.1">
    <property type="nucleotide sequence ID" value="NZ_JBHSBM010000025.1"/>
</dbReference>
<dbReference type="InterPro" id="IPR018961">
    <property type="entry name" value="DnaJ_homolog_subfam-C_membr-28"/>
</dbReference>
<evidence type="ECO:0000313" key="4">
    <source>
        <dbReference type="Proteomes" id="UP001595850"/>
    </source>
</evidence>
<reference evidence="4" key="1">
    <citation type="journal article" date="2019" name="Int. J. Syst. Evol. Microbiol.">
        <title>The Global Catalogue of Microorganisms (GCM) 10K type strain sequencing project: providing services to taxonomists for standard genome sequencing and annotation.</title>
        <authorList>
            <consortium name="The Broad Institute Genomics Platform"/>
            <consortium name="The Broad Institute Genome Sequencing Center for Infectious Disease"/>
            <person name="Wu L."/>
            <person name="Ma J."/>
        </authorList>
    </citation>
    <scope>NUCLEOTIDE SEQUENCE [LARGE SCALE GENOMIC DNA]</scope>
    <source>
        <strain evidence="4">TBRC 4489</strain>
    </source>
</reference>
<gene>
    <name evidence="3" type="ORF">ACFOWE_23110</name>
</gene>
<evidence type="ECO:0000313" key="3">
    <source>
        <dbReference type="EMBL" id="MFC4061200.1"/>
    </source>
</evidence>
<evidence type="ECO:0000259" key="2">
    <source>
        <dbReference type="Pfam" id="PF09350"/>
    </source>
</evidence>
<comment type="caution">
    <text evidence="3">The sequence shown here is derived from an EMBL/GenBank/DDBJ whole genome shotgun (WGS) entry which is preliminary data.</text>
</comment>